<sequence>MLGKREVTKPKAAASSSPVLTRRVCFVSPASSRRLRLPPCADSSSPVSSTPRPLRLLRPHSSGRYSSSGAAPSPATVDTAASPPRSSTSPRSRPPSPPRSSTLHGHAQVAEETGSGSGGIRMIDDTYEFAAPQFFDFINAETHEDKLKAEL</sequence>
<protein>
    <submittedName>
        <fullName evidence="2">Uncharacterized protein</fullName>
    </submittedName>
</protein>
<dbReference type="Proteomes" id="UP001372338">
    <property type="component" value="Unassembled WGS sequence"/>
</dbReference>
<feature type="region of interest" description="Disordered" evidence="1">
    <location>
        <begin position="1"/>
        <end position="121"/>
    </location>
</feature>
<organism evidence="2 3">
    <name type="scientific">Crotalaria pallida</name>
    <name type="common">Smooth rattlebox</name>
    <name type="synonym">Crotalaria striata</name>
    <dbReference type="NCBI Taxonomy" id="3830"/>
    <lineage>
        <taxon>Eukaryota</taxon>
        <taxon>Viridiplantae</taxon>
        <taxon>Streptophyta</taxon>
        <taxon>Embryophyta</taxon>
        <taxon>Tracheophyta</taxon>
        <taxon>Spermatophyta</taxon>
        <taxon>Magnoliopsida</taxon>
        <taxon>eudicotyledons</taxon>
        <taxon>Gunneridae</taxon>
        <taxon>Pentapetalae</taxon>
        <taxon>rosids</taxon>
        <taxon>fabids</taxon>
        <taxon>Fabales</taxon>
        <taxon>Fabaceae</taxon>
        <taxon>Papilionoideae</taxon>
        <taxon>50 kb inversion clade</taxon>
        <taxon>genistoids sensu lato</taxon>
        <taxon>core genistoids</taxon>
        <taxon>Crotalarieae</taxon>
        <taxon>Crotalaria</taxon>
    </lineage>
</organism>
<keyword evidence="3" id="KW-1185">Reference proteome</keyword>
<name>A0AAN9EHS7_CROPI</name>
<evidence type="ECO:0000313" key="3">
    <source>
        <dbReference type="Proteomes" id="UP001372338"/>
    </source>
</evidence>
<reference evidence="2 3" key="1">
    <citation type="submission" date="2024-01" db="EMBL/GenBank/DDBJ databases">
        <title>The genomes of 5 underutilized Papilionoideae crops provide insights into root nodulation and disease resistanc.</title>
        <authorList>
            <person name="Yuan L."/>
        </authorList>
    </citation>
    <scope>NUCLEOTIDE SEQUENCE [LARGE SCALE GENOMIC DNA]</scope>
    <source>
        <strain evidence="2">ZHUSHIDOU_FW_LH</strain>
        <tissue evidence="2">Leaf</tissue>
    </source>
</reference>
<evidence type="ECO:0000256" key="1">
    <source>
        <dbReference type="SAM" id="MobiDB-lite"/>
    </source>
</evidence>
<proteinExistence type="predicted"/>
<feature type="compositionally biased region" description="Low complexity" evidence="1">
    <location>
        <begin position="82"/>
        <end position="91"/>
    </location>
</feature>
<dbReference type="EMBL" id="JAYWIO010000006">
    <property type="protein sequence ID" value="KAK7256610.1"/>
    <property type="molecule type" value="Genomic_DNA"/>
</dbReference>
<accession>A0AAN9EHS7</accession>
<dbReference type="AlphaFoldDB" id="A0AAN9EHS7"/>
<evidence type="ECO:0000313" key="2">
    <source>
        <dbReference type="EMBL" id="KAK7256610.1"/>
    </source>
</evidence>
<gene>
    <name evidence="2" type="ORF">RIF29_30064</name>
</gene>
<comment type="caution">
    <text evidence="2">The sequence shown here is derived from an EMBL/GenBank/DDBJ whole genome shotgun (WGS) entry which is preliminary data.</text>
</comment>
<feature type="compositionally biased region" description="Polar residues" evidence="1">
    <location>
        <begin position="42"/>
        <end position="51"/>
    </location>
</feature>